<proteinExistence type="predicted"/>
<sequence>MATLRPVLPQEWCEAHAPRVVSYDLEALIKHKILVPVLTDTGDSLDHVFKTSLTFTPGDIAIFNVSFYLTEPYKKE</sequence>
<comment type="caution">
    <text evidence="1">The sequence shown here is derived from an EMBL/GenBank/DDBJ whole genome shotgun (WGS) entry which is preliminary data.</text>
</comment>
<name>X0RN12_9ZZZZ</name>
<accession>X0RN12</accession>
<dbReference type="AlphaFoldDB" id="X0RN12"/>
<dbReference type="EMBL" id="BARS01007852">
    <property type="protein sequence ID" value="GAF70214.1"/>
    <property type="molecule type" value="Genomic_DNA"/>
</dbReference>
<protein>
    <submittedName>
        <fullName evidence="1">Uncharacterized protein</fullName>
    </submittedName>
</protein>
<gene>
    <name evidence="1" type="ORF">S01H1_15057</name>
</gene>
<evidence type="ECO:0000313" key="1">
    <source>
        <dbReference type="EMBL" id="GAF70214.1"/>
    </source>
</evidence>
<organism evidence="1">
    <name type="scientific">marine sediment metagenome</name>
    <dbReference type="NCBI Taxonomy" id="412755"/>
    <lineage>
        <taxon>unclassified sequences</taxon>
        <taxon>metagenomes</taxon>
        <taxon>ecological metagenomes</taxon>
    </lineage>
</organism>
<reference evidence="1" key="1">
    <citation type="journal article" date="2014" name="Front. Microbiol.">
        <title>High frequency of phylogenetically diverse reductive dehalogenase-homologous genes in deep subseafloor sedimentary metagenomes.</title>
        <authorList>
            <person name="Kawai M."/>
            <person name="Futagami T."/>
            <person name="Toyoda A."/>
            <person name="Takaki Y."/>
            <person name="Nishi S."/>
            <person name="Hori S."/>
            <person name="Arai W."/>
            <person name="Tsubouchi T."/>
            <person name="Morono Y."/>
            <person name="Uchiyama I."/>
            <person name="Ito T."/>
            <person name="Fujiyama A."/>
            <person name="Inagaki F."/>
            <person name="Takami H."/>
        </authorList>
    </citation>
    <scope>NUCLEOTIDE SEQUENCE</scope>
    <source>
        <strain evidence="1">Expedition CK06-06</strain>
    </source>
</reference>